<feature type="domain" description="PA" evidence="10">
    <location>
        <begin position="387"/>
        <end position="470"/>
    </location>
</feature>
<reference evidence="13 14" key="1">
    <citation type="journal article" date="2019" name="Sci. Rep.">
        <title>A high-quality genome of Eragrostis curvula grass provides insights into Poaceae evolution and supports new strategies to enhance forage quality.</title>
        <authorList>
            <person name="Carballo J."/>
            <person name="Santos B.A.C.M."/>
            <person name="Zappacosta D."/>
            <person name="Garbus I."/>
            <person name="Selva J.P."/>
            <person name="Gallo C.A."/>
            <person name="Diaz A."/>
            <person name="Albertini E."/>
            <person name="Caccamo M."/>
            <person name="Echenique V."/>
        </authorList>
    </citation>
    <scope>NUCLEOTIDE SEQUENCE [LARGE SCALE GENOMIC DNA]</scope>
    <source>
        <strain evidence="14">cv. Victoria</strain>
        <tissue evidence="13">Leaf</tissue>
    </source>
</reference>
<evidence type="ECO:0000256" key="3">
    <source>
        <dbReference type="ARBA" id="ARBA00022729"/>
    </source>
</evidence>
<evidence type="ECO:0000256" key="6">
    <source>
        <dbReference type="PIRSR" id="PIRSR615500-1"/>
    </source>
</evidence>
<dbReference type="FunFam" id="3.40.50.200:FF:000006">
    <property type="entry name" value="Subtilisin-like protease SBT1.5"/>
    <property type="match status" value="1"/>
</dbReference>
<dbReference type="Pfam" id="PF00082">
    <property type="entry name" value="Peptidase_S8"/>
    <property type="match status" value="1"/>
</dbReference>
<dbReference type="OrthoDB" id="548993at2759"/>
<dbReference type="PRINTS" id="PR00723">
    <property type="entry name" value="SUBTILISIN"/>
</dbReference>
<dbReference type="InterPro" id="IPR010259">
    <property type="entry name" value="S8pro/Inhibitor_I9"/>
</dbReference>
<feature type="domain" description="Subtilisin-like protease fibronectin type-III" evidence="12">
    <location>
        <begin position="645"/>
        <end position="745"/>
    </location>
</feature>
<dbReference type="InterPro" id="IPR015500">
    <property type="entry name" value="Peptidase_S8_subtilisin-rel"/>
</dbReference>
<keyword evidence="4 7" id="KW-0378">Hydrolase</keyword>
<keyword evidence="14" id="KW-1185">Reference proteome</keyword>
<dbReference type="FunFam" id="2.60.40.2310:FF:000001">
    <property type="entry name" value="Subtilisin-like protease SBT1.5"/>
    <property type="match status" value="1"/>
</dbReference>
<keyword evidence="3 8" id="KW-0732">Signal</keyword>
<dbReference type="Gene3D" id="2.60.40.2310">
    <property type="match status" value="1"/>
</dbReference>
<dbReference type="InterPro" id="IPR034197">
    <property type="entry name" value="Peptidases_S8_3"/>
</dbReference>
<accession>A0A5J9V033</accession>
<dbReference type="InterPro" id="IPR023828">
    <property type="entry name" value="Peptidase_S8_Ser-AS"/>
</dbReference>
<protein>
    <recommendedName>
        <fullName evidence="15">Subtilisin-like protease</fullName>
    </recommendedName>
</protein>
<dbReference type="InterPro" id="IPR003137">
    <property type="entry name" value="PA_domain"/>
</dbReference>
<dbReference type="GO" id="GO:0006508">
    <property type="term" value="P:proteolysis"/>
    <property type="evidence" value="ECO:0007669"/>
    <property type="project" value="UniProtKB-KW"/>
</dbReference>
<sequence>MMFRLAVATCLLLAVVATATAADTGEPEMEVQSSYIVHVAPAHAPRPSRRGVHARRTYVSFLRDHLPAHLTRPTPNVHYSYAHAATGFAARLTRSQAAHLRSQPSVLAVVPDVMLQLHTTMTPSFLGLEASSELLAESGGASDVVIGVIDTGVYPKGRASFAADPSMPPTPSTFSGSCVTTRSFNGSAFCNNKLVGAKFFHKGYEAVLGRRMNETENPASPLDTVGHGTHTASTAAGSAAVGASFYKYGKGTAVGAAPEARIAVYKACWEEGCGPADILAAIEEAIADGVDVISISVGFPGKAPEFHEDPIAVGAFNAVRKGIIVSASVGNDGPRESTAGNLAPWILTVGASTINRRFPDTVVLGNGDTFTGTSLYAGPPLGATEIPLVNGADAGSYFCEAGKLNTTLVAGKIVLCGIGMNTRAEKGEVVKLAGGAGLILVEPEEFGQQAKTSSHVLPATAVTFTAAKKIAKMASFSSRGPNIQAPEILKPDVTAPGVDILAAWSGASSPTGLKSDKRRVRYNIISGTSMACPHVSGIAALIRQARPDWSPAAIKSALMTTAYVLDNTGNVIRDMSTGKASTPFAHGAGHVDANRALDPGLVYDADADDYIAFMCALGYTTEQIAIFAEEGSEVDCPTGMRYAGDLNYPAFSVVFNSHEEEITQRRVVRNVGGNARATYTASITSPAGVLVTVKPRRLQFSARRQTREFEITFAPSGTGNVTEKYTFGSIVWSDGEHKVRSPIAITWPETESRVATM</sequence>
<evidence type="ECO:0000313" key="14">
    <source>
        <dbReference type="Proteomes" id="UP000324897"/>
    </source>
</evidence>
<dbReference type="InterPro" id="IPR000209">
    <property type="entry name" value="Peptidase_S8/S53_dom"/>
</dbReference>
<evidence type="ECO:0000256" key="4">
    <source>
        <dbReference type="ARBA" id="ARBA00022801"/>
    </source>
</evidence>
<evidence type="ECO:0000256" key="8">
    <source>
        <dbReference type="SAM" id="SignalP"/>
    </source>
</evidence>
<dbReference type="InterPro" id="IPR045051">
    <property type="entry name" value="SBT"/>
</dbReference>
<dbReference type="PROSITE" id="PS51892">
    <property type="entry name" value="SUBTILASE"/>
    <property type="match status" value="1"/>
</dbReference>
<dbReference type="PROSITE" id="PS00138">
    <property type="entry name" value="SUBTILASE_SER"/>
    <property type="match status" value="1"/>
</dbReference>
<keyword evidence="5 7" id="KW-0720">Serine protease</keyword>
<dbReference type="InterPro" id="IPR036852">
    <property type="entry name" value="Peptidase_S8/S53_dom_sf"/>
</dbReference>
<feature type="domain" description="Peptidase S8/S53" evidence="9">
    <location>
        <begin position="142"/>
        <end position="570"/>
    </location>
</feature>
<dbReference type="Pfam" id="PF02225">
    <property type="entry name" value="PA"/>
    <property type="match status" value="1"/>
</dbReference>
<evidence type="ECO:0000256" key="2">
    <source>
        <dbReference type="ARBA" id="ARBA00022670"/>
    </source>
</evidence>
<dbReference type="GO" id="GO:0004252">
    <property type="term" value="F:serine-type endopeptidase activity"/>
    <property type="evidence" value="ECO:0007669"/>
    <property type="project" value="UniProtKB-UniRule"/>
</dbReference>
<feature type="chain" id="PRO_5023860688" description="Subtilisin-like protease" evidence="8">
    <location>
        <begin position="22"/>
        <end position="757"/>
    </location>
</feature>
<dbReference type="EMBL" id="RWGY01000011">
    <property type="protein sequence ID" value="TVU28911.1"/>
    <property type="molecule type" value="Genomic_DNA"/>
</dbReference>
<dbReference type="Pfam" id="PF05922">
    <property type="entry name" value="Inhibitor_I9"/>
    <property type="match status" value="1"/>
</dbReference>
<evidence type="ECO:0000256" key="1">
    <source>
        <dbReference type="ARBA" id="ARBA00011073"/>
    </source>
</evidence>
<evidence type="ECO:0000313" key="13">
    <source>
        <dbReference type="EMBL" id="TVU28911.1"/>
    </source>
</evidence>
<evidence type="ECO:0008006" key="15">
    <source>
        <dbReference type="Google" id="ProtNLM"/>
    </source>
</evidence>
<dbReference type="Pfam" id="PF17766">
    <property type="entry name" value="fn3_6"/>
    <property type="match status" value="1"/>
</dbReference>
<keyword evidence="2 7" id="KW-0645">Protease</keyword>
<evidence type="ECO:0000259" key="10">
    <source>
        <dbReference type="Pfam" id="PF02225"/>
    </source>
</evidence>
<feature type="signal peptide" evidence="8">
    <location>
        <begin position="1"/>
        <end position="21"/>
    </location>
</feature>
<dbReference type="InterPro" id="IPR041469">
    <property type="entry name" value="Subtilisin-like_FN3"/>
</dbReference>
<dbReference type="CDD" id="cd02120">
    <property type="entry name" value="PA_subtilisin_like"/>
    <property type="match status" value="1"/>
</dbReference>
<evidence type="ECO:0000259" key="9">
    <source>
        <dbReference type="Pfam" id="PF00082"/>
    </source>
</evidence>
<evidence type="ECO:0000256" key="5">
    <source>
        <dbReference type="ARBA" id="ARBA00022825"/>
    </source>
</evidence>
<feature type="active site" description="Charge relay system" evidence="6 7">
    <location>
        <position position="150"/>
    </location>
</feature>
<dbReference type="CDD" id="cd04852">
    <property type="entry name" value="Peptidases_S8_3"/>
    <property type="match status" value="1"/>
</dbReference>
<feature type="active site" description="Charge relay system" evidence="6 7">
    <location>
        <position position="529"/>
    </location>
</feature>
<feature type="domain" description="Inhibitor I9" evidence="11">
    <location>
        <begin position="34"/>
        <end position="118"/>
    </location>
</feature>
<evidence type="ECO:0000256" key="7">
    <source>
        <dbReference type="PROSITE-ProRule" id="PRU01240"/>
    </source>
</evidence>
<comment type="caution">
    <text evidence="13">The sequence shown here is derived from an EMBL/GenBank/DDBJ whole genome shotgun (WGS) entry which is preliminary data.</text>
</comment>
<gene>
    <name evidence="13" type="ORF">EJB05_20449</name>
</gene>
<feature type="active site" description="Charge relay system" evidence="6 7">
    <location>
        <position position="227"/>
    </location>
</feature>
<evidence type="ECO:0000259" key="11">
    <source>
        <dbReference type="Pfam" id="PF05922"/>
    </source>
</evidence>
<dbReference type="InterPro" id="IPR037045">
    <property type="entry name" value="S8pro/Inhibitor_I9_sf"/>
</dbReference>
<comment type="similarity">
    <text evidence="1 7">Belongs to the peptidase S8 family.</text>
</comment>
<evidence type="ECO:0000259" key="12">
    <source>
        <dbReference type="Pfam" id="PF17766"/>
    </source>
</evidence>
<dbReference type="PANTHER" id="PTHR10795">
    <property type="entry name" value="PROPROTEIN CONVERTASE SUBTILISIN/KEXIN"/>
    <property type="match status" value="1"/>
</dbReference>
<dbReference type="Gene3D" id="3.30.70.80">
    <property type="entry name" value="Peptidase S8 propeptide/proteinase inhibitor I9"/>
    <property type="match status" value="1"/>
</dbReference>
<proteinExistence type="inferred from homology"/>
<organism evidence="13 14">
    <name type="scientific">Eragrostis curvula</name>
    <name type="common">weeping love grass</name>
    <dbReference type="NCBI Taxonomy" id="38414"/>
    <lineage>
        <taxon>Eukaryota</taxon>
        <taxon>Viridiplantae</taxon>
        <taxon>Streptophyta</taxon>
        <taxon>Embryophyta</taxon>
        <taxon>Tracheophyta</taxon>
        <taxon>Spermatophyta</taxon>
        <taxon>Magnoliopsida</taxon>
        <taxon>Liliopsida</taxon>
        <taxon>Poales</taxon>
        <taxon>Poaceae</taxon>
        <taxon>PACMAD clade</taxon>
        <taxon>Chloridoideae</taxon>
        <taxon>Eragrostideae</taxon>
        <taxon>Eragrostidinae</taxon>
        <taxon>Eragrostis</taxon>
    </lineage>
</organism>
<dbReference type="SUPFAM" id="SSF52743">
    <property type="entry name" value="Subtilisin-like"/>
    <property type="match status" value="1"/>
</dbReference>
<name>A0A5J9V033_9POAL</name>
<feature type="non-terminal residue" evidence="13">
    <location>
        <position position="1"/>
    </location>
</feature>
<dbReference type="Gene3D" id="3.40.50.200">
    <property type="entry name" value="Peptidase S8/S53 domain"/>
    <property type="match status" value="2"/>
</dbReference>
<dbReference type="Gramene" id="TVU28911">
    <property type="protein sequence ID" value="TVU28911"/>
    <property type="gene ID" value="EJB05_20449"/>
</dbReference>
<dbReference type="Proteomes" id="UP000324897">
    <property type="component" value="Chromosome 1"/>
</dbReference>
<dbReference type="AlphaFoldDB" id="A0A5J9V033"/>